<evidence type="ECO:0000256" key="1">
    <source>
        <dbReference type="SAM" id="SignalP"/>
    </source>
</evidence>
<keyword evidence="1" id="KW-0732">Signal</keyword>
<keyword evidence="3" id="KW-1185">Reference proteome</keyword>
<dbReference type="AlphaFoldDB" id="A0A2U8WEM5"/>
<proteinExistence type="predicted"/>
<dbReference type="RefSeq" id="WP_109895354.1">
    <property type="nucleotide sequence ID" value="NZ_CP029550.1"/>
</dbReference>
<accession>A0A2U8WEM5</accession>
<name>A0A2U8WEM5_9HYPH</name>
<dbReference type="KEGG" id="mets:DK389_30290"/>
<protein>
    <recommendedName>
        <fullName evidence="4">Lysozyme inhibitor LprI N-terminal domain-containing protein</fullName>
    </recommendedName>
</protein>
<feature type="signal peptide" evidence="1">
    <location>
        <begin position="1"/>
        <end position="22"/>
    </location>
</feature>
<dbReference type="EMBL" id="CP029550">
    <property type="protein sequence ID" value="AWN44011.1"/>
    <property type="molecule type" value="Genomic_DNA"/>
</dbReference>
<evidence type="ECO:0008006" key="4">
    <source>
        <dbReference type="Google" id="ProtNLM"/>
    </source>
</evidence>
<evidence type="ECO:0000313" key="2">
    <source>
        <dbReference type="EMBL" id="AWN44011.1"/>
    </source>
</evidence>
<dbReference type="OrthoDB" id="8003377at2"/>
<dbReference type="Proteomes" id="UP000245926">
    <property type="component" value="Chromosome"/>
</dbReference>
<reference evidence="3" key="1">
    <citation type="submission" date="2018-05" db="EMBL/GenBank/DDBJ databases">
        <title>Complete Genome Sequence of Methylobacterium sp. 17SD2-17.</title>
        <authorList>
            <person name="Srinivasan S."/>
        </authorList>
    </citation>
    <scope>NUCLEOTIDE SEQUENCE [LARGE SCALE GENOMIC DNA]</scope>
    <source>
        <strain evidence="3">17SD2-17</strain>
    </source>
</reference>
<gene>
    <name evidence="2" type="ORF">DK389_30290</name>
</gene>
<evidence type="ECO:0000313" key="3">
    <source>
        <dbReference type="Proteomes" id="UP000245926"/>
    </source>
</evidence>
<sequence>MRFPPSFALAAILCLFHGVAAADPELPQAETPGLSILEAQWHRCVRQAYADQPAAQSKAASQRNALDACKEHEDAYVTAVLVAQVAEEEARWRREQRPATTRAGAWVATVTAYVFEPVTSWLGAWTR</sequence>
<feature type="chain" id="PRO_5016144489" description="Lysozyme inhibitor LprI N-terminal domain-containing protein" evidence="1">
    <location>
        <begin position="23"/>
        <end position="127"/>
    </location>
</feature>
<organism evidence="2 3">
    <name type="scientific">Methylobacterium durans</name>
    <dbReference type="NCBI Taxonomy" id="2202825"/>
    <lineage>
        <taxon>Bacteria</taxon>
        <taxon>Pseudomonadati</taxon>
        <taxon>Pseudomonadota</taxon>
        <taxon>Alphaproteobacteria</taxon>
        <taxon>Hyphomicrobiales</taxon>
        <taxon>Methylobacteriaceae</taxon>
        <taxon>Methylobacterium</taxon>
    </lineage>
</organism>